<comment type="caution">
    <text evidence="1">The sequence shown here is derived from an EMBL/GenBank/DDBJ whole genome shotgun (WGS) entry which is preliminary data.</text>
</comment>
<evidence type="ECO:0000313" key="1">
    <source>
        <dbReference type="EMBL" id="REC61268.1"/>
    </source>
</evidence>
<proteinExistence type="predicted"/>
<dbReference type="RefSeq" id="WP_115971818.1">
    <property type="nucleotide sequence ID" value="NZ_QNVT01000016.1"/>
</dbReference>
<protein>
    <submittedName>
        <fullName evidence="1">Glycoside hydrolase family 15</fullName>
    </submittedName>
</protein>
<organism evidence="1 2">
    <name type="scientific">Chryseobacterium pennae</name>
    <dbReference type="NCBI Taxonomy" id="2258962"/>
    <lineage>
        <taxon>Bacteria</taxon>
        <taxon>Pseudomonadati</taxon>
        <taxon>Bacteroidota</taxon>
        <taxon>Flavobacteriia</taxon>
        <taxon>Flavobacteriales</taxon>
        <taxon>Weeksellaceae</taxon>
        <taxon>Chryseobacterium group</taxon>
        <taxon>Chryseobacterium</taxon>
    </lineage>
</organism>
<keyword evidence="2" id="KW-1185">Reference proteome</keyword>
<name>A0A3D9C6E7_9FLAO</name>
<dbReference type="Proteomes" id="UP000256686">
    <property type="component" value="Unassembled WGS sequence"/>
</dbReference>
<dbReference type="AlphaFoldDB" id="A0A3D9C6E7"/>
<accession>A0A3D9C6E7</accession>
<dbReference type="EMBL" id="QNVT01000016">
    <property type="protein sequence ID" value="REC61268.1"/>
    <property type="molecule type" value="Genomic_DNA"/>
</dbReference>
<gene>
    <name evidence="1" type="ORF">DRF65_16245</name>
</gene>
<dbReference type="GO" id="GO:0016787">
    <property type="term" value="F:hydrolase activity"/>
    <property type="evidence" value="ECO:0007669"/>
    <property type="project" value="UniProtKB-KW"/>
</dbReference>
<sequence length="188" mass="21825">MAKDTLYDVWGRRNPQFEIHFEESLLRQFTEYGGGSVESMSSKGKIFGAGYELYIYAFFIGLYANKQKELAGETKGLGQPIQFWGNLDSKKLRKAYPKLREYIFTALLAKTDDLDLIALEKGEITERKAIDYLIDTMEKYSNYGFHKIEEKLKESPNYFYKNTGFLDMILDLVQTTKEKDEAEVIEDL</sequence>
<keyword evidence="1" id="KW-0378">Hydrolase</keyword>
<reference evidence="2" key="1">
    <citation type="submission" date="2018-06" db="EMBL/GenBank/DDBJ databases">
        <authorList>
            <person name="Lum Nde A."/>
            <person name="Hugo C."/>
        </authorList>
    </citation>
    <scope>NUCLEOTIDE SEQUENCE [LARGE SCALE GENOMIC DNA]</scope>
    <source>
        <strain evidence="2">1_F178</strain>
    </source>
</reference>
<evidence type="ECO:0000313" key="2">
    <source>
        <dbReference type="Proteomes" id="UP000256686"/>
    </source>
</evidence>